<keyword evidence="16" id="KW-1185">Reference proteome</keyword>
<dbReference type="AlphaFoldDB" id="A0A139AWS9"/>
<dbReference type="Proteomes" id="UP000070544">
    <property type="component" value="Unassembled WGS sequence"/>
</dbReference>
<gene>
    <name evidence="15" type="ORF">M427DRAFT_151315</name>
</gene>
<dbReference type="Pfam" id="PF00096">
    <property type="entry name" value="zf-C2H2"/>
    <property type="match status" value="2"/>
</dbReference>
<keyword evidence="8" id="KW-0805">Transcription regulation</keyword>
<evidence type="ECO:0000256" key="10">
    <source>
        <dbReference type="ARBA" id="ARBA00023163"/>
    </source>
</evidence>
<evidence type="ECO:0000256" key="2">
    <source>
        <dbReference type="ARBA" id="ARBA00004123"/>
    </source>
</evidence>
<evidence type="ECO:0000313" key="16">
    <source>
        <dbReference type="Proteomes" id="UP000070544"/>
    </source>
</evidence>
<dbReference type="STRING" id="1344416.A0A139AWS9"/>
<comment type="function">
    <text evidence="1">May be involved in transcriptional regulation.</text>
</comment>
<keyword evidence="9" id="KW-0238">DNA-binding</keyword>
<evidence type="ECO:0000256" key="5">
    <source>
        <dbReference type="ARBA" id="ARBA00022737"/>
    </source>
</evidence>
<feature type="compositionally biased region" description="Basic and acidic residues" evidence="13">
    <location>
        <begin position="479"/>
        <end position="491"/>
    </location>
</feature>
<keyword evidence="10" id="KW-0804">Transcription</keyword>
<evidence type="ECO:0000256" key="11">
    <source>
        <dbReference type="ARBA" id="ARBA00023242"/>
    </source>
</evidence>
<feature type="compositionally biased region" description="Polar residues" evidence="13">
    <location>
        <begin position="19"/>
        <end position="32"/>
    </location>
</feature>
<keyword evidence="7" id="KW-0862">Zinc</keyword>
<organism evidence="15 16">
    <name type="scientific">Gonapodya prolifera (strain JEL478)</name>
    <name type="common">Monoblepharis prolifera</name>
    <dbReference type="NCBI Taxonomy" id="1344416"/>
    <lineage>
        <taxon>Eukaryota</taxon>
        <taxon>Fungi</taxon>
        <taxon>Fungi incertae sedis</taxon>
        <taxon>Chytridiomycota</taxon>
        <taxon>Chytridiomycota incertae sedis</taxon>
        <taxon>Monoblepharidomycetes</taxon>
        <taxon>Monoblepharidales</taxon>
        <taxon>Gonapodyaceae</taxon>
        <taxon>Gonapodya</taxon>
    </lineage>
</organism>
<evidence type="ECO:0000256" key="8">
    <source>
        <dbReference type="ARBA" id="ARBA00023015"/>
    </source>
</evidence>
<comment type="subcellular location">
    <subcellularLocation>
        <location evidence="2">Nucleus</location>
    </subcellularLocation>
</comment>
<feature type="compositionally biased region" description="Basic and acidic residues" evidence="13">
    <location>
        <begin position="506"/>
        <end position="521"/>
    </location>
</feature>
<accession>A0A139AWS9</accession>
<dbReference type="EMBL" id="KQ965733">
    <property type="protein sequence ID" value="KXS21196.1"/>
    <property type="molecule type" value="Genomic_DNA"/>
</dbReference>
<feature type="domain" description="C2H2-type" evidence="14">
    <location>
        <begin position="561"/>
        <end position="590"/>
    </location>
</feature>
<keyword evidence="5" id="KW-0677">Repeat</keyword>
<feature type="region of interest" description="Disordered" evidence="13">
    <location>
        <begin position="394"/>
        <end position="528"/>
    </location>
</feature>
<dbReference type="OrthoDB" id="4748970at2759"/>
<sequence length="689" mass="75290">MDENGSKSEHRVSGGAATPTWTGAQSPSSGTRSSLASALDSPAPALAGVTPADVPLHPTHHIIPSLSGGTSPEHPPKHPRLSQPQIPLQNPTGAIADTYAPRRESSSTPANGFAHPLRNSNPAPIDWRPQTTSGSLDAFRDREAPLSDPRDSLRQDEFRFRLEDIPGGASSQGLPLQGQHYRGPPAQASGGPHIRAHSGHYPQTRHSYEGGRPMEILPGRGNYEYFPPNAPFRQQSHWDPALFPQGTAPYPYPTHPSYPGPPAYQHGSLAPIQSGRRDANPPPGSYSMPPAMPAGPPHAGYPPMMPGGPDLPYGPSPYVPPNLPHQYLRRVSDFPDPQMSQSPFPPHHHQMQPEYPYSYSAQMSRYDTGLHDRLGQSPSFLPASYPGVYGRQMSAPELSRLSQRSAETSPHRMPEGNPGGLSSIPEPLYRDTSPYGAPPGMMPGRPPYSNPAPFVSAFGDHPPPALPPQADSSYMDPSRMPDWEHPERAMEPRWGMPSHPAPFEAGPKRWESGDADRRGSDGDDDVDEKDRKYVCGVCGKAYRTSSHLARHRRSHADLRPFICPNVGCHRTFYRADHLKQHMRTHDRGRLRGYRAAREARRAADANEPRSTSSSPETETVEYQRGVAAGLDGENSRTAPISGAGEQAPASDENERQEQDLGLHGGDSQEQEQEYSDDGKREAISSDMYK</sequence>
<dbReference type="InterPro" id="IPR013087">
    <property type="entry name" value="Znf_C2H2_type"/>
</dbReference>
<evidence type="ECO:0000259" key="14">
    <source>
        <dbReference type="PROSITE" id="PS50157"/>
    </source>
</evidence>
<dbReference type="PANTHER" id="PTHR24408:SF30">
    <property type="entry name" value="VASCULAR ENDOTHELIAL ZINC FINGER 1"/>
    <property type="match status" value="1"/>
</dbReference>
<dbReference type="InterPro" id="IPR036236">
    <property type="entry name" value="Znf_C2H2_sf"/>
</dbReference>
<evidence type="ECO:0000256" key="6">
    <source>
        <dbReference type="ARBA" id="ARBA00022771"/>
    </source>
</evidence>
<evidence type="ECO:0000256" key="13">
    <source>
        <dbReference type="SAM" id="MobiDB-lite"/>
    </source>
</evidence>
<dbReference type="GO" id="GO:0005634">
    <property type="term" value="C:nucleus"/>
    <property type="evidence" value="ECO:0007669"/>
    <property type="project" value="UniProtKB-SubCell"/>
</dbReference>
<evidence type="ECO:0000256" key="9">
    <source>
        <dbReference type="ARBA" id="ARBA00023125"/>
    </source>
</evidence>
<reference evidence="15 16" key="1">
    <citation type="journal article" date="2015" name="Genome Biol. Evol.">
        <title>Phylogenomic analyses indicate that early fungi evolved digesting cell walls of algal ancestors of land plants.</title>
        <authorList>
            <person name="Chang Y."/>
            <person name="Wang S."/>
            <person name="Sekimoto S."/>
            <person name="Aerts A.L."/>
            <person name="Choi C."/>
            <person name="Clum A."/>
            <person name="LaButti K.M."/>
            <person name="Lindquist E.A."/>
            <person name="Yee Ngan C."/>
            <person name="Ohm R.A."/>
            <person name="Salamov A.A."/>
            <person name="Grigoriev I.V."/>
            <person name="Spatafora J.W."/>
            <person name="Berbee M.L."/>
        </authorList>
    </citation>
    <scope>NUCLEOTIDE SEQUENCE [LARGE SCALE GENOMIC DNA]</scope>
    <source>
        <strain evidence="15 16">JEL478</strain>
    </source>
</reference>
<keyword evidence="4" id="KW-0479">Metal-binding</keyword>
<feature type="region of interest" description="Disordered" evidence="13">
    <location>
        <begin position="245"/>
        <end position="294"/>
    </location>
</feature>
<dbReference type="Gene3D" id="3.30.160.60">
    <property type="entry name" value="Classic Zinc Finger"/>
    <property type="match status" value="2"/>
</dbReference>
<comment type="similarity">
    <text evidence="3">Belongs to the krueppel C2H2-type zinc-finger protein family.</text>
</comment>
<feature type="compositionally biased region" description="Low complexity" evidence="13">
    <location>
        <begin position="33"/>
        <end position="47"/>
    </location>
</feature>
<evidence type="ECO:0000256" key="1">
    <source>
        <dbReference type="ARBA" id="ARBA00003767"/>
    </source>
</evidence>
<feature type="compositionally biased region" description="Basic and acidic residues" evidence="13">
    <location>
        <begin position="676"/>
        <end position="689"/>
    </location>
</feature>
<evidence type="ECO:0000256" key="4">
    <source>
        <dbReference type="ARBA" id="ARBA00022723"/>
    </source>
</evidence>
<feature type="compositionally biased region" description="Polar residues" evidence="13">
    <location>
        <begin position="82"/>
        <end position="92"/>
    </location>
</feature>
<feature type="compositionally biased region" description="Basic and acidic residues" evidence="13">
    <location>
        <begin position="138"/>
        <end position="155"/>
    </location>
</feature>
<evidence type="ECO:0000256" key="3">
    <source>
        <dbReference type="ARBA" id="ARBA00006991"/>
    </source>
</evidence>
<feature type="compositionally biased region" description="Pro residues" evidence="13">
    <location>
        <begin position="280"/>
        <end position="294"/>
    </location>
</feature>
<name>A0A139AWS9_GONPJ</name>
<evidence type="ECO:0000313" key="15">
    <source>
        <dbReference type="EMBL" id="KXS21196.1"/>
    </source>
</evidence>
<dbReference type="GO" id="GO:0008270">
    <property type="term" value="F:zinc ion binding"/>
    <property type="evidence" value="ECO:0007669"/>
    <property type="project" value="UniProtKB-KW"/>
</dbReference>
<dbReference type="PROSITE" id="PS00028">
    <property type="entry name" value="ZINC_FINGER_C2H2_1"/>
    <property type="match status" value="2"/>
</dbReference>
<protein>
    <recommendedName>
        <fullName evidence="14">C2H2-type domain-containing protein</fullName>
    </recommendedName>
</protein>
<feature type="region of interest" description="Disordered" evidence="13">
    <location>
        <begin position="1"/>
        <end position="155"/>
    </location>
</feature>
<keyword evidence="6 12" id="KW-0863">Zinc-finger</keyword>
<keyword evidence="11" id="KW-0539">Nucleus</keyword>
<dbReference type="GO" id="GO:0000981">
    <property type="term" value="F:DNA-binding transcription factor activity, RNA polymerase II-specific"/>
    <property type="evidence" value="ECO:0007669"/>
    <property type="project" value="TreeGrafter"/>
</dbReference>
<evidence type="ECO:0000256" key="7">
    <source>
        <dbReference type="ARBA" id="ARBA00022833"/>
    </source>
</evidence>
<dbReference type="PANTHER" id="PTHR24408">
    <property type="entry name" value="ZINC FINGER PROTEIN"/>
    <property type="match status" value="1"/>
</dbReference>
<dbReference type="FunFam" id="3.30.160.60:FF:000226">
    <property type="entry name" value="Zinc finger protein 236 variant"/>
    <property type="match status" value="1"/>
</dbReference>
<dbReference type="OMA" id="THTNEMP"/>
<evidence type="ECO:0000256" key="12">
    <source>
        <dbReference type="PROSITE-ProRule" id="PRU00042"/>
    </source>
</evidence>
<feature type="compositionally biased region" description="Pro residues" evidence="13">
    <location>
        <begin position="250"/>
        <end position="262"/>
    </location>
</feature>
<feature type="domain" description="C2H2-type" evidence="14">
    <location>
        <begin position="533"/>
        <end position="560"/>
    </location>
</feature>
<proteinExistence type="inferred from homology"/>
<dbReference type="SUPFAM" id="SSF57667">
    <property type="entry name" value="beta-beta-alpha zinc fingers"/>
    <property type="match status" value="1"/>
</dbReference>
<feature type="compositionally biased region" description="Basic and acidic residues" evidence="13">
    <location>
        <begin position="1"/>
        <end position="12"/>
    </location>
</feature>
<dbReference type="PROSITE" id="PS50157">
    <property type="entry name" value="ZINC_FINGER_C2H2_2"/>
    <property type="match status" value="2"/>
</dbReference>
<feature type="region of interest" description="Disordered" evidence="13">
    <location>
        <begin position="581"/>
        <end position="689"/>
    </location>
</feature>
<feature type="compositionally biased region" description="Low complexity" evidence="13">
    <location>
        <begin position="608"/>
        <end position="617"/>
    </location>
</feature>
<dbReference type="SMART" id="SM00355">
    <property type="entry name" value="ZnF_C2H2"/>
    <property type="match status" value="2"/>
</dbReference>
<dbReference type="GO" id="GO:0043565">
    <property type="term" value="F:sequence-specific DNA binding"/>
    <property type="evidence" value="ECO:0007669"/>
    <property type="project" value="TreeGrafter"/>
</dbReference>
<feature type="compositionally biased region" description="Pro residues" evidence="13">
    <location>
        <begin position="436"/>
        <end position="450"/>
    </location>
</feature>
<feature type="compositionally biased region" description="Basic and acidic residues" evidence="13">
    <location>
        <begin position="581"/>
        <end position="607"/>
    </location>
</feature>